<feature type="non-terminal residue" evidence="1">
    <location>
        <position position="871"/>
    </location>
</feature>
<gene>
    <name evidence="1" type="ORF">PEVE_00004579</name>
</gene>
<proteinExistence type="predicted"/>
<protein>
    <recommendedName>
        <fullName evidence="3">LamG domain-containing protein</fullName>
    </recommendedName>
</protein>
<dbReference type="SUPFAM" id="SSF49899">
    <property type="entry name" value="Concanavalin A-like lectins/glucanases"/>
    <property type="match status" value="4"/>
</dbReference>
<comment type="caution">
    <text evidence="1">The sequence shown here is derived from an EMBL/GenBank/DDBJ whole genome shotgun (WGS) entry which is preliminary data.</text>
</comment>
<dbReference type="Gene3D" id="2.60.120.200">
    <property type="match status" value="4"/>
</dbReference>
<feature type="non-terminal residue" evidence="1">
    <location>
        <position position="1"/>
    </location>
</feature>
<dbReference type="PANTHER" id="PTHR47635:SF2">
    <property type="entry name" value="LAMG-LIKE JELLYROLL FOLD DOMAIN-CONTAINING PROTEIN"/>
    <property type="match status" value="1"/>
</dbReference>
<keyword evidence="2" id="KW-1185">Reference proteome</keyword>
<dbReference type="EMBL" id="CALNXI010001287">
    <property type="protein sequence ID" value="CAH3163411.1"/>
    <property type="molecule type" value="Genomic_DNA"/>
</dbReference>
<evidence type="ECO:0000313" key="1">
    <source>
        <dbReference type="EMBL" id="CAH3163411.1"/>
    </source>
</evidence>
<dbReference type="Proteomes" id="UP001159427">
    <property type="component" value="Unassembled WGS sequence"/>
</dbReference>
<dbReference type="Pfam" id="PF13385">
    <property type="entry name" value="Laminin_G_3"/>
    <property type="match status" value="4"/>
</dbReference>
<evidence type="ECO:0008006" key="3">
    <source>
        <dbReference type="Google" id="ProtNLM"/>
    </source>
</evidence>
<accession>A0ABN8QF93</accession>
<dbReference type="PANTHER" id="PTHR47635">
    <property type="entry name" value="CUB DOMAIN-CONTAINING PROTEIN"/>
    <property type="match status" value="1"/>
</dbReference>
<reference evidence="1 2" key="1">
    <citation type="submission" date="2022-05" db="EMBL/GenBank/DDBJ databases">
        <authorList>
            <consortium name="Genoscope - CEA"/>
            <person name="William W."/>
        </authorList>
    </citation>
    <scope>NUCLEOTIDE SEQUENCE [LARGE SCALE GENOMIC DNA]</scope>
</reference>
<sequence>LDKSNKFTSFYQVPDPVALFPLNSAYGTKEINNRVAAGVKGSGVSFGAGPDGVAEGSYEFFGNANSYIEFPNSAGGPLDVRYSMTMLCWVYHNGKDGPLFNYRTSGQWGVHLWVVAGKLFVRFTRRNYGFTTALLHTALAGGWKFVGASYDRGTGNAKLWVNGAVVQTLKIGEGLDLATQDSIRMGVKIGDGRYFKGRIAQMQVYNEALTKEQIQEIQGRTQVVVPYPVALFPLNAAYGTNEINNRVANVVPSGVNLAPGPNGEKDGSYEFYGTSYSYIEIPNSAEGPLDVLHSMTMLCWVYHNGQDGPLFNYKTGGPWGVHLWVVGGKLFVRFTKRDYSFTTALQHTALAGGWKFVGASYDRGTGNTKLWVNGAVVQTLNIGAGLNLATQDSIRMGAKIGDGRYFKGRIAQMQVYDKALNQEEMFAIQEFSRRVVVPFPVALFPLNTAHGTNEVNNRVTNVVPSGVNLAAGPNGEAGGSYEFYGSNNSYIEIPNSAGGPLDVRHSMTMLCWVYHDGQDGPLFNYKTSGRWGVHLWVVEGQLFVRFTRRNYSFTTNLQHTSLAGEWKFVGASYDRGAGVAKLWVNGAAVQTLNIGAGLDLATQDSIRMGAKIGDERYFRGRIAQMQVYDKALSQEQIFAIQECSHRHCLTPVLPVALFPLNSAFSTKEIKNRVAQGVPTGVTLAPGPNGEADGSYEFFGTNNSYIEFPNSAGGPLDVRHSMTMLCWVYHNGQDGPLFNYKTSGPWGVHLWVLGGQLYVHFTRRDYSSTPALRHTALAGGWKFVGASYERATGSAKLWVNGTVVQTLNIGIGLDLATQDSIRMGAKIGDERHFKGRIAQMQVYDKALSLEQIQAIQKKTHVVGEYLTVKKKE</sequence>
<dbReference type="InterPro" id="IPR013320">
    <property type="entry name" value="ConA-like_dom_sf"/>
</dbReference>
<organism evidence="1 2">
    <name type="scientific">Porites evermanni</name>
    <dbReference type="NCBI Taxonomy" id="104178"/>
    <lineage>
        <taxon>Eukaryota</taxon>
        <taxon>Metazoa</taxon>
        <taxon>Cnidaria</taxon>
        <taxon>Anthozoa</taxon>
        <taxon>Hexacorallia</taxon>
        <taxon>Scleractinia</taxon>
        <taxon>Fungiina</taxon>
        <taxon>Poritidae</taxon>
        <taxon>Porites</taxon>
    </lineage>
</organism>
<name>A0ABN8QF93_9CNID</name>
<evidence type="ECO:0000313" key="2">
    <source>
        <dbReference type="Proteomes" id="UP001159427"/>
    </source>
</evidence>